<dbReference type="AlphaFoldDB" id="A0A8J6NHZ4"/>
<keyword evidence="1" id="KW-0678">Repressor</keyword>
<gene>
    <name evidence="6" type="ORF">H8E29_02665</name>
</gene>
<dbReference type="GO" id="GO:0003700">
    <property type="term" value="F:DNA-binding transcription factor activity"/>
    <property type="evidence" value="ECO:0007669"/>
    <property type="project" value="TreeGrafter"/>
</dbReference>
<dbReference type="Gene3D" id="1.10.260.40">
    <property type="entry name" value="lambda repressor-like DNA-binding domains"/>
    <property type="match status" value="1"/>
</dbReference>
<dbReference type="SUPFAM" id="SSF47413">
    <property type="entry name" value="lambda repressor-like DNA-binding domains"/>
    <property type="match status" value="1"/>
</dbReference>
<evidence type="ECO:0000313" key="7">
    <source>
        <dbReference type="Proteomes" id="UP000614469"/>
    </source>
</evidence>
<sequence>MRKKKSNITIKVVADRAGVSTATVSRVITGSDVVSPRRRKRVDRAIKELGYSPNRAARELRIGAVLKIGVVLSDIQNPFFTGCLAGIESVLQSSDYVLILGNSKEDPRIEKMHLNSLISDGVGGIILALTSGYDDCYQDLAKSDIPMVAIDRESKYLLVDSVVIDNVSASFQATECLAKLGHRRIGYIGGPLHISTSQERLKGYKEALTNLDIPIEDDLIVNGQYRQGGGCAAMEELLNLPERPTALLIANNLMTLGALEAIYQHDIQIPEALALVAFDDTPWNIALKTPLTVIAQPTYQLGEFAAKLLLDRIKNPDQPLQKIMLKGELIIRDSCGSKI</sequence>
<dbReference type="Pfam" id="PF13377">
    <property type="entry name" value="Peripla_BP_3"/>
    <property type="match status" value="1"/>
</dbReference>
<evidence type="ECO:0000256" key="1">
    <source>
        <dbReference type="ARBA" id="ARBA00022491"/>
    </source>
</evidence>
<dbReference type="CDD" id="cd06267">
    <property type="entry name" value="PBP1_LacI_sugar_binding-like"/>
    <property type="match status" value="1"/>
</dbReference>
<evidence type="ECO:0000256" key="3">
    <source>
        <dbReference type="ARBA" id="ARBA00023125"/>
    </source>
</evidence>
<dbReference type="Pfam" id="PF00356">
    <property type="entry name" value="LacI"/>
    <property type="match status" value="1"/>
</dbReference>
<dbReference type="CDD" id="cd01392">
    <property type="entry name" value="HTH_LacI"/>
    <property type="match status" value="1"/>
</dbReference>
<dbReference type="SMART" id="SM00354">
    <property type="entry name" value="HTH_LACI"/>
    <property type="match status" value="1"/>
</dbReference>
<dbReference type="Proteomes" id="UP000614469">
    <property type="component" value="Unassembled WGS sequence"/>
</dbReference>
<dbReference type="InterPro" id="IPR028082">
    <property type="entry name" value="Peripla_BP_I"/>
</dbReference>
<evidence type="ECO:0000256" key="4">
    <source>
        <dbReference type="ARBA" id="ARBA00023163"/>
    </source>
</evidence>
<evidence type="ECO:0000259" key="5">
    <source>
        <dbReference type="PROSITE" id="PS50932"/>
    </source>
</evidence>
<name>A0A8J6NHZ4_9CHLR</name>
<comment type="caution">
    <text evidence="6">The sequence shown here is derived from an EMBL/GenBank/DDBJ whole genome shotgun (WGS) entry which is preliminary data.</text>
</comment>
<evidence type="ECO:0000256" key="2">
    <source>
        <dbReference type="ARBA" id="ARBA00023015"/>
    </source>
</evidence>
<dbReference type="GO" id="GO:0000976">
    <property type="term" value="F:transcription cis-regulatory region binding"/>
    <property type="evidence" value="ECO:0007669"/>
    <property type="project" value="TreeGrafter"/>
</dbReference>
<evidence type="ECO:0000313" key="6">
    <source>
        <dbReference type="EMBL" id="MBC8334143.1"/>
    </source>
</evidence>
<dbReference type="Gene3D" id="3.40.50.2300">
    <property type="match status" value="2"/>
</dbReference>
<keyword evidence="4" id="KW-0804">Transcription</keyword>
<proteinExistence type="predicted"/>
<keyword evidence="3 6" id="KW-0238">DNA-binding</keyword>
<dbReference type="PROSITE" id="PS50932">
    <property type="entry name" value="HTH_LACI_2"/>
    <property type="match status" value="1"/>
</dbReference>
<dbReference type="InterPro" id="IPR010982">
    <property type="entry name" value="Lambda_DNA-bd_dom_sf"/>
</dbReference>
<dbReference type="InterPro" id="IPR046335">
    <property type="entry name" value="LacI/GalR-like_sensor"/>
</dbReference>
<accession>A0A8J6NHZ4</accession>
<dbReference type="InterPro" id="IPR000843">
    <property type="entry name" value="HTH_LacI"/>
</dbReference>
<reference evidence="6 7" key="1">
    <citation type="submission" date="2020-08" db="EMBL/GenBank/DDBJ databases">
        <title>Bridging the membrane lipid divide: bacteria of the FCB group superphylum have the potential to synthesize archaeal ether lipids.</title>
        <authorList>
            <person name="Villanueva L."/>
            <person name="Von Meijenfeldt F.A.B."/>
            <person name="Westbye A.B."/>
            <person name="Yadav S."/>
            <person name="Hopmans E.C."/>
            <person name="Dutilh B.E."/>
            <person name="Sinninghe Damste J.S."/>
        </authorList>
    </citation>
    <scope>NUCLEOTIDE SEQUENCE [LARGE SCALE GENOMIC DNA]</scope>
    <source>
        <strain evidence="6">NIOZ-UU36</strain>
    </source>
</reference>
<dbReference type="SUPFAM" id="SSF53822">
    <property type="entry name" value="Periplasmic binding protein-like I"/>
    <property type="match status" value="1"/>
</dbReference>
<feature type="domain" description="HTH lacI-type" evidence="5">
    <location>
        <begin position="8"/>
        <end position="62"/>
    </location>
</feature>
<dbReference type="EMBL" id="JACNJN010000050">
    <property type="protein sequence ID" value="MBC8334143.1"/>
    <property type="molecule type" value="Genomic_DNA"/>
</dbReference>
<protein>
    <submittedName>
        <fullName evidence="6">LacI family DNA-binding transcriptional regulator</fullName>
    </submittedName>
</protein>
<organism evidence="6 7">
    <name type="scientific">Candidatus Desulfolinea nitratireducens</name>
    <dbReference type="NCBI Taxonomy" id="2841698"/>
    <lineage>
        <taxon>Bacteria</taxon>
        <taxon>Bacillati</taxon>
        <taxon>Chloroflexota</taxon>
        <taxon>Anaerolineae</taxon>
        <taxon>Anaerolineales</taxon>
        <taxon>Anaerolineales incertae sedis</taxon>
        <taxon>Candidatus Desulfolinea</taxon>
    </lineage>
</organism>
<keyword evidence="2" id="KW-0805">Transcription regulation</keyword>
<dbReference type="PANTHER" id="PTHR30146">
    <property type="entry name" value="LACI-RELATED TRANSCRIPTIONAL REPRESSOR"/>
    <property type="match status" value="1"/>
</dbReference>
<dbReference type="PANTHER" id="PTHR30146:SF148">
    <property type="entry name" value="HTH-TYPE TRANSCRIPTIONAL REPRESSOR PURR-RELATED"/>
    <property type="match status" value="1"/>
</dbReference>